<protein>
    <submittedName>
        <fullName evidence="6">Fibronectin type III domain-containing protein</fullName>
    </submittedName>
</protein>
<name>A0ABS5KWE3_9ACTN</name>
<dbReference type="PROSITE" id="PS50853">
    <property type="entry name" value="FN3"/>
    <property type="match status" value="2"/>
</dbReference>
<dbReference type="Gene3D" id="2.160.20.10">
    <property type="entry name" value="Single-stranded right-handed beta-helix, Pectin lyase-like"/>
    <property type="match status" value="2"/>
</dbReference>
<accession>A0ABS5KWE3</accession>
<evidence type="ECO:0000313" key="6">
    <source>
        <dbReference type="EMBL" id="MBS2550304.1"/>
    </source>
</evidence>
<evidence type="ECO:0000259" key="5">
    <source>
        <dbReference type="PROSITE" id="PS50853"/>
    </source>
</evidence>
<evidence type="ECO:0000256" key="1">
    <source>
        <dbReference type="ARBA" id="ARBA00023295"/>
    </source>
</evidence>
<dbReference type="CDD" id="cd00063">
    <property type="entry name" value="FN3"/>
    <property type="match status" value="2"/>
</dbReference>
<evidence type="ECO:0000313" key="7">
    <source>
        <dbReference type="Proteomes" id="UP000730482"/>
    </source>
</evidence>
<dbReference type="EMBL" id="JAAFYZ010000098">
    <property type="protein sequence ID" value="MBS2550304.1"/>
    <property type="molecule type" value="Genomic_DNA"/>
</dbReference>
<dbReference type="InterPro" id="IPR013783">
    <property type="entry name" value="Ig-like_fold"/>
</dbReference>
<feature type="region of interest" description="Disordered" evidence="3">
    <location>
        <begin position="31"/>
        <end position="61"/>
    </location>
</feature>
<dbReference type="PROSITE" id="PS51318">
    <property type="entry name" value="TAT"/>
    <property type="match status" value="1"/>
</dbReference>
<evidence type="ECO:0000256" key="4">
    <source>
        <dbReference type="SAM" id="SignalP"/>
    </source>
</evidence>
<comment type="caution">
    <text evidence="6">The sequence shown here is derived from an EMBL/GenBank/DDBJ whole genome shotgun (WGS) entry which is preliminary data.</text>
</comment>
<dbReference type="InterPro" id="IPR012334">
    <property type="entry name" value="Pectin_lyas_fold"/>
</dbReference>
<organism evidence="6 7">
    <name type="scientific">Catenulispora pinistramenti</name>
    <dbReference type="NCBI Taxonomy" id="2705254"/>
    <lineage>
        <taxon>Bacteria</taxon>
        <taxon>Bacillati</taxon>
        <taxon>Actinomycetota</taxon>
        <taxon>Actinomycetes</taxon>
        <taxon>Catenulisporales</taxon>
        <taxon>Catenulisporaceae</taxon>
        <taxon>Catenulispora</taxon>
    </lineage>
</organism>
<dbReference type="PANTHER" id="PTHR36453">
    <property type="entry name" value="SECRETED PROTEIN-RELATED"/>
    <property type="match status" value="1"/>
</dbReference>
<keyword evidence="2" id="KW-0119">Carbohydrate metabolism</keyword>
<dbReference type="InterPro" id="IPR011050">
    <property type="entry name" value="Pectin_lyase_fold/virulence"/>
</dbReference>
<dbReference type="Pfam" id="PF00041">
    <property type="entry name" value="fn3"/>
    <property type="match status" value="2"/>
</dbReference>
<dbReference type="InterPro" id="IPR006311">
    <property type="entry name" value="TAT_signal"/>
</dbReference>
<dbReference type="Gene3D" id="2.60.40.10">
    <property type="entry name" value="Immunoglobulins"/>
    <property type="match status" value="2"/>
</dbReference>
<dbReference type="SMART" id="SM00710">
    <property type="entry name" value="PbH1"/>
    <property type="match status" value="7"/>
</dbReference>
<dbReference type="SUPFAM" id="SSF49265">
    <property type="entry name" value="Fibronectin type III"/>
    <property type="match status" value="1"/>
</dbReference>
<dbReference type="RefSeq" id="WP_212012791.1">
    <property type="nucleotide sequence ID" value="NZ_JAAFYZ010000098.1"/>
</dbReference>
<gene>
    <name evidence="6" type="ORF">KGQ19_25885</name>
</gene>
<evidence type="ECO:0000256" key="3">
    <source>
        <dbReference type="SAM" id="MobiDB-lite"/>
    </source>
</evidence>
<proteinExistence type="predicted"/>
<keyword evidence="1" id="KW-0378">Hydrolase</keyword>
<dbReference type="InterPro" id="IPR003961">
    <property type="entry name" value="FN3_dom"/>
</dbReference>
<dbReference type="SMART" id="SM00060">
    <property type="entry name" value="FN3"/>
    <property type="match status" value="2"/>
</dbReference>
<keyword evidence="4" id="KW-0732">Signal</keyword>
<feature type="chain" id="PRO_5046150304" evidence="4">
    <location>
        <begin position="23"/>
        <end position="892"/>
    </location>
</feature>
<feature type="signal peptide" evidence="4">
    <location>
        <begin position="1"/>
        <end position="22"/>
    </location>
</feature>
<evidence type="ECO:0000256" key="2">
    <source>
        <dbReference type="ARBA" id="ARBA00023326"/>
    </source>
</evidence>
<feature type="domain" description="Fibronectin type-III" evidence="5">
    <location>
        <begin position="789"/>
        <end position="892"/>
    </location>
</feature>
<dbReference type="Proteomes" id="UP000730482">
    <property type="component" value="Unassembled WGS sequence"/>
</dbReference>
<keyword evidence="1" id="KW-0326">Glycosidase</keyword>
<sequence>MISTLRRSRRVALALGAAAALAAGTTAAAASTSAGSDNHRGATVFVSPWGDDHDSGANPGHSVRTLQRAQQVVRSLDSAMSGDIRVELADGTYSMSQPLALDSRDSGTNGHTVIWTAAPGAHPVISGGTRVSGFRPSGQTTSSGAQIWSAPAPAGLSSREMFIDGHRASRASGAVPVTLTATPTGYTASSDLMAGWGNPTGIEFVYTGGDGYWSLSTGGLGAWTEPRCPIASISGTTITMAEPCWINSTQRVMRTDGSGRTVNLVGPASIGNHKLPTSVENARELLQQPGQFYYDAKAGRVDYVPLPGEKLTRADVELATAQTLVSGTGTADAPVHDIAFSGLQFSYGTWDQPSSNEGFSEIQAGYTITGANGNATQGLCQFVAGGTCPFGDWTKEPGNVSFHHDQRISFTGDVFTHLGAAGLDLGDGSQNDTVKGSVFTDISGNGLELGGVDDPLPAAAGDHTVGNQITDNHIFSTSVEYRSGVGIDVGYAENTLISHNQIDHTPYTAISIGWGGWPDKIKAPAIANSSHGNVISDNLIYDAMQYLADGGAIYTQGITGSSLADGEQITGNVIHDILDHGHAIYCDNGSTFMTITSNVEYNNQNDWGSPHGDYVPPADGSTDDPLDVEHNYWQQGDQDSNQKNVVVAGNTIIGGPQDAPRALVDAAGLEPRYRSVLSADPGRSRGAVPSAPEQAAASAGEGSAYVSFTPTFFDQGRPVTAYTVTASPGGKQVTVDAPTYLKSFYVLVPGLTDGTAYTFTVTADTARASESSTPSLPTRAVTPGPTTALPAAPASASADVGVGDVSVHWNPQTVAHGTSPNLSYDVTLTDQKTGAVTTVTETGKTEVWATNGRDTFAVVSGLTHGDAYAITVAARNAAGVGPAASAGVVTIG</sequence>
<keyword evidence="7" id="KW-1185">Reference proteome</keyword>
<dbReference type="InterPro" id="IPR006626">
    <property type="entry name" value="PbH1"/>
</dbReference>
<feature type="domain" description="Fibronectin type-III" evidence="5">
    <location>
        <begin position="688"/>
        <end position="785"/>
    </location>
</feature>
<dbReference type="PANTHER" id="PTHR36453:SF1">
    <property type="entry name" value="RIGHT HANDED BETA HELIX DOMAIN-CONTAINING PROTEIN"/>
    <property type="match status" value="1"/>
</dbReference>
<dbReference type="SUPFAM" id="SSF51126">
    <property type="entry name" value="Pectin lyase-like"/>
    <property type="match status" value="1"/>
</dbReference>
<dbReference type="InterPro" id="IPR036116">
    <property type="entry name" value="FN3_sf"/>
</dbReference>
<keyword evidence="2" id="KW-0624">Polysaccharide degradation</keyword>
<reference evidence="6 7" key="1">
    <citation type="submission" date="2020-02" db="EMBL/GenBank/DDBJ databases">
        <title>Acidophilic actinobacteria isolated from forest soil.</title>
        <authorList>
            <person name="Golinska P."/>
        </authorList>
    </citation>
    <scope>NUCLEOTIDE SEQUENCE [LARGE SCALE GENOMIC DNA]</scope>
    <source>
        <strain evidence="6 7">NL8</strain>
    </source>
</reference>